<dbReference type="Proteomes" id="UP000887578">
    <property type="component" value="Unplaced"/>
</dbReference>
<proteinExistence type="predicted"/>
<dbReference type="WBParaSite" id="PDA_v2.g8724.t1">
    <property type="protein sequence ID" value="PDA_v2.g8724.t1"/>
    <property type="gene ID" value="PDA_v2.g8724"/>
</dbReference>
<evidence type="ECO:0000313" key="2">
    <source>
        <dbReference type="WBParaSite" id="PDA_v2.g8724.t1"/>
    </source>
</evidence>
<protein>
    <submittedName>
        <fullName evidence="2">Uncharacterized protein</fullName>
    </submittedName>
</protein>
<organism evidence="1 2">
    <name type="scientific">Panagrolaimus davidi</name>
    <dbReference type="NCBI Taxonomy" id="227884"/>
    <lineage>
        <taxon>Eukaryota</taxon>
        <taxon>Metazoa</taxon>
        <taxon>Ecdysozoa</taxon>
        <taxon>Nematoda</taxon>
        <taxon>Chromadorea</taxon>
        <taxon>Rhabditida</taxon>
        <taxon>Tylenchina</taxon>
        <taxon>Panagrolaimomorpha</taxon>
        <taxon>Panagrolaimoidea</taxon>
        <taxon>Panagrolaimidae</taxon>
        <taxon>Panagrolaimus</taxon>
    </lineage>
</organism>
<dbReference type="AlphaFoldDB" id="A0A914QXX9"/>
<sequence length="148" mass="16981">MYSNNKTLINNLLETVENDFMISKQFPVYLHFISHPPLNYQVKEFVYAVKAVDLSFTTITLTKANPVFTINSDDIEPSLLHTIKLDNILQNENDIIEVYCQNFNGLIFYEDKSLTNLLVNGNLFPNAANRSTETQTKCFLNLDEINPV</sequence>
<evidence type="ECO:0000313" key="1">
    <source>
        <dbReference type="Proteomes" id="UP000887578"/>
    </source>
</evidence>
<name>A0A914QXX9_9BILA</name>
<reference evidence="2" key="1">
    <citation type="submission" date="2022-11" db="UniProtKB">
        <authorList>
            <consortium name="WormBaseParasite"/>
        </authorList>
    </citation>
    <scope>IDENTIFICATION</scope>
</reference>
<keyword evidence="1" id="KW-1185">Reference proteome</keyword>
<accession>A0A914QXX9</accession>